<sequence length="59" mass="6158">MDSPAVNGPHSWPGDPMSELVERVDEFDRLVGGAVEVGESTVDVGISPRIRGRPRGGGG</sequence>
<evidence type="ECO:0000313" key="1">
    <source>
        <dbReference type="EMBL" id="EFE68473.2"/>
    </source>
</evidence>
<dbReference type="eggNOG" id="ENOG5032873">
    <property type="taxonomic scope" value="Bacteria"/>
</dbReference>
<accession>D5ZRY7</accession>
<protein>
    <submittedName>
        <fullName evidence="1">Predicted protein</fullName>
    </submittedName>
</protein>
<evidence type="ECO:0000313" key="2">
    <source>
        <dbReference type="Proteomes" id="UP000003824"/>
    </source>
</evidence>
<dbReference type="EMBL" id="DS999641">
    <property type="protein sequence ID" value="EFE68473.2"/>
    <property type="molecule type" value="Genomic_DNA"/>
</dbReference>
<gene>
    <name evidence="1" type="ORF">SSFG_03716</name>
</gene>
<dbReference type="AlphaFoldDB" id="D5ZRY7"/>
<dbReference type="Proteomes" id="UP000003824">
    <property type="component" value="Unassembled WGS sequence"/>
</dbReference>
<reference evidence="2" key="1">
    <citation type="submission" date="2008-12" db="EMBL/GenBank/DDBJ databases">
        <title>Annotation of Streptomyces ghanaensis ATCC 14672.</title>
        <authorList>
            <consortium name="The Broad Institute Genome Sequencing Platform"/>
            <consortium name="Broad Institute Microbial Sequencing Center"/>
            <person name="Fischbach M."/>
            <person name="Ward D."/>
            <person name="Young S."/>
            <person name="Kodira C.D."/>
            <person name="Zeng Q."/>
            <person name="Koehrsen M."/>
            <person name="Godfrey P."/>
            <person name="Alvarado L."/>
            <person name="Berlin A.M."/>
            <person name="Borenstein D."/>
            <person name="Chen Z."/>
            <person name="Engels R."/>
            <person name="Freedman E."/>
            <person name="Gellesch M."/>
            <person name="Goldberg J."/>
            <person name="Griggs A."/>
            <person name="Gujja S."/>
            <person name="Heiman D.I."/>
            <person name="Hepburn T.A."/>
            <person name="Howarth C."/>
            <person name="Jen D."/>
            <person name="Larson L."/>
            <person name="Lewis B."/>
            <person name="Mehta T."/>
            <person name="Park D."/>
            <person name="Pearson M."/>
            <person name="Roberts A."/>
            <person name="Saif S."/>
            <person name="Shea T.D."/>
            <person name="Shenoy N."/>
            <person name="Sisk P."/>
            <person name="Stolte C."/>
            <person name="Sykes S.N."/>
            <person name="Walk T."/>
            <person name="White J."/>
            <person name="Yandava C."/>
            <person name="Straight P."/>
            <person name="Clardy J."/>
            <person name="Hung D."/>
            <person name="Kolter R."/>
            <person name="Mekalanos J."/>
            <person name="Walker S."/>
            <person name="Walsh C.T."/>
            <person name="Wieland B.L.C."/>
            <person name="Ilzarbe M."/>
            <person name="Galagan J."/>
            <person name="Nusbaum C."/>
            <person name="Birren B."/>
        </authorList>
    </citation>
    <scope>NUCLEOTIDE SEQUENCE [LARGE SCALE GENOMIC DNA]</scope>
    <source>
        <strain evidence="2">ATCC 14672 / DSM 40746 / JCM 4963 / KCTC 9882 / NRRL B-12104 / FH 1290</strain>
    </source>
</reference>
<organism evidence="1 2">
    <name type="scientific">Streptomyces viridosporus (strain ATCC 14672 / DSM 40746 / JCM 4963 / KCTC 9882 / NRRL B-12104 / FH 1290)</name>
    <name type="common">Streptomyces ghanaensis</name>
    <dbReference type="NCBI Taxonomy" id="566461"/>
    <lineage>
        <taxon>Bacteria</taxon>
        <taxon>Bacillati</taxon>
        <taxon>Actinomycetota</taxon>
        <taxon>Actinomycetes</taxon>
        <taxon>Kitasatosporales</taxon>
        <taxon>Streptomycetaceae</taxon>
        <taxon>Streptomyces</taxon>
    </lineage>
</organism>
<name>D5ZRY7_STRV1</name>
<proteinExistence type="predicted"/>